<dbReference type="Pfam" id="PF04371">
    <property type="entry name" value="PAD_porph"/>
    <property type="match status" value="1"/>
</dbReference>
<organism evidence="2">
    <name type="scientific">uncultured Paludibacter sp</name>
    <dbReference type="NCBI Taxonomy" id="497635"/>
    <lineage>
        <taxon>Bacteria</taxon>
        <taxon>Pseudomonadati</taxon>
        <taxon>Bacteroidota</taxon>
        <taxon>Bacteroidia</taxon>
        <taxon>Bacteroidales</taxon>
        <taxon>Paludibacteraceae</taxon>
        <taxon>Paludibacter</taxon>
        <taxon>environmental samples</taxon>
    </lineage>
</organism>
<sequence length="352" mass="40579">MIDKMNLKPETRNSKLRMPAEWEKQSFVQLTFPHKNTDWAYMLDEVTECFVNIAREIAKREKLLVVCADEKEVKPKLKDLNQENIMYVEIPSNDTWARDHGGITVIKNGKPAILDFTFNGWGMKFTASLDNQITRKLFDKNIFPGNVKYKNRLKFILEGGSIESDGKGTILTTSECLLSENRNNLSKEKIEKKLKKYLGAEHILWLNHGYLLGDDTDSHIDTLARFCSENTIAYVKCEDESDEHYEELKKMEEELLNLPFLKERVKMKFIPLPMADAVYDENGERLPATYANFLIINDAVLVPTYNSPKDEIAKRQLQKAFPDREIVGVDCTALIKQHGSLHCVTMQYPNFS</sequence>
<protein>
    <submittedName>
        <fullName evidence="2">Agmatine deiminase</fullName>
        <ecNumber evidence="2">3.5.3.12</ecNumber>
    </submittedName>
</protein>
<dbReference type="SUPFAM" id="SSF55909">
    <property type="entry name" value="Pentein"/>
    <property type="match status" value="1"/>
</dbReference>
<dbReference type="GO" id="GO:0047632">
    <property type="term" value="F:agmatine deiminase activity"/>
    <property type="evidence" value="ECO:0007669"/>
    <property type="project" value="UniProtKB-EC"/>
</dbReference>
<evidence type="ECO:0000256" key="1">
    <source>
        <dbReference type="ARBA" id="ARBA00022801"/>
    </source>
</evidence>
<dbReference type="GO" id="GO:0009446">
    <property type="term" value="P:putrescine biosynthetic process"/>
    <property type="evidence" value="ECO:0007669"/>
    <property type="project" value="InterPro"/>
</dbReference>
<gene>
    <name evidence="2" type="ORF">TRIP_D260090</name>
</gene>
<evidence type="ECO:0000313" key="2">
    <source>
        <dbReference type="EMBL" id="VBB44676.1"/>
    </source>
</evidence>
<dbReference type="EMBL" id="UPXZ01000019">
    <property type="protein sequence ID" value="VBB44676.1"/>
    <property type="molecule type" value="Genomic_DNA"/>
</dbReference>
<accession>A0A653A9A8</accession>
<keyword evidence="1 2" id="KW-0378">Hydrolase</keyword>
<dbReference type="GO" id="GO:0004668">
    <property type="term" value="F:protein-arginine deiminase activity"/>
    <property type="evidence" value="ECO:0007669"/>
    <property type="project" value="InterPro"/>
</dbReference>
<dbReference type="InterPro" id="IPR007466">
    <property type="entry name" value="Peptidyl-Arg-deiminase_porph"/>
</dbReference>
<dbReference type="PANTHER" id="PTHR31377:SF0">
    <property type="entry name" value="AGMATINE DEIMINASE-RELATED"/>
    <property type="match status" value="1"/>
</dbReference>
<dbReference type="EC" id="3.5.3.12" evidence="2"/>
<dbReference type="Gene3D" id="3.75.10.10">
    <property type="entry name" value="L-arginine/glycine Amidinotransferase, Chain A"/>
    <property type="match status" value="1"/>
</dbReference>
<dbReference type="PANTHER" id="PTHR31377">
    <property type="entry name" value="AGMATINE DEIMINASE-RELATED"/>
    <property type="match status" value="1"/>
</dbReference>
<dbReference type="AlphaFoldDB" id="A0A653A9A8"/>
<name>A0A653A9A8_9BACT</name>
<proteinExistence type="predicted"/>
<reference evidence="2" key="1">
    <citation type="submission" date="2018-07" db="EMBL/GenBank/DDBJ databases">
        <authorList>
            <consortium name="Genoscope - CEA"/>
            <person name="William W."/>
        </authorList>
    </citation>
    <scope>NUCLEOTIDE SEQUENCE</scope>
    <source>
        <strain evidence="2">IK1</strain>
    </source>
</reference>